<keyword evidence="4" id="KW-1185">Reference proteome</keyword>
<reference evidence="3" key="1">
    <citation type="journal article" date="2022" name="Int. J. Mol. Sci.">
        <title>Draft Genome of Tanacetum Coccineum: Genomic Comparison of Closely Related Tanacetum-Family Plants.</title>
        <authorList>
            <person name="Yamashiro T."/>
            <person name="Shiraishi A."/>
            <person name="Nakayama K."/>
            <person name="Satake H."/>
        </authorList>
    </citation>
    <scope>NUCLEOTIDE SEQUENCE</scope>
</reference>
<reference evidence="3" key="2">
    <citation type="submission" date="2022-01" db="EMBL/GenBank/DDBJ databases">
        <authorList>
            <person name="Yamashiro T."/>
            <person name="Shiraishi A."/>
            <person name="Satake H."/>
            <person name="Nakayama K."/>
        </authorList>
    </citation>
    <scope>NUCLEOTIDE SEQUENCE</scope>
</reference>
<gene>
    <name evidence="3" type="ORF">Tco_0878137</name>
</gene>
<evidence type="ECO:0000313" key="4">
    <source>
        <dbReference type="Proteomes" id="UP001151760"/>
    </source>
</evidence>
<feature type="domain" description="Reverse transcriptase zinc-binding" evidence="2">
    <location>
        <begin position="336"/>
        <end position="403"/>
    </location>
</feature>
<feature type="domain" description="Reverse transcriptase" evidence="1">
    <location>
        <begin position="502"/>
        <end position="638"/>
    </location>
</feature>
<dbReference type="EMBL" id="BQNB010013717">
    <property type="protein sequence ID" value="GJT19431.1"/>
    <property type="molecule type" value="Genomic_DNA"/>
</dbReference>
<keyword evidence="3" id="KW-0808">Transferase</keyword>
<evidence type="ECO:0000259" key="2">
    <source>
        <dbReference type="Pfam" id="PF13966"/>
    </source>
</evidence>
<evidence type="ECO:0000259" key="1">
    <source>
        <dbReference type="Pfam" id="PF00078"/>
    </source>
</evidence>
<comment type="caution">
    <text evidence="3">The sequence shown here is derived from an EMBL/GenBank/DDBJ whole genome shotgun (WGS) entry which is preliminary data.</text>
</comment>
<dbReference type="Pfam" id="PF13966">
    <property type="entry name" value="zf-RVT"/>
    <property type="match status" value="2"/>
</dbReference>
<name>A0ABQ5BX54_9ASTR</name>
<dbReference type="InterPro" id="IPR026960">
    <property type="entry name" value="RVT-Znf"/>
</dbReference>
<protein>
    <submittedName>
        <fullName evidence="3">RNA-directed DNA polymerase, eukaryota, reverse transcriptase zinc-binding domain protein</fullName>
    </submittedName>
</protein>
<dbReference type="Proteomes" id="UP001151760">
    <property type="component" value="Unassembled WGS sequence"/>
</dbReference>
<dbReference type="Pfam" id="PF00078">
    <property type="entry name" value="RVT_1"/>
    <property type="match status" value="1"/>
</dbReference>
<organism evidence="3 4">
    <name type="scientific">Tanacetum coccineum</name>
    <dbReference type="NCBI Taxonomy" id="301880"/>
    <lineage>
        <taxon>Eukaryota</taxon>
        <taxon>Viridiplantae</taxon>
        <taxon>Streptophyta</taxon>
        <taxon>Embryophyta</taxon>
        <taxon>Tracheophyta</taxon>
        <taxon>Spermatophyta</taxon>
        <taxon>Magnoliopsida</taxon>
        <taxon>eudicotyledons</taxon>
        <taxon>Gunneridae</taxon>
        <taxon>Pentapetalae</taxon>
        <taxon>asterids</taxon>
        <taxon>campanulids</taxon>
        <taxon>Asterales</taxon>
        <taxon>Asteraceae</taxon>
        <taxon>Asteroideae</taxon>
        <taxon>Anthemideae</taxon>
        <taxon>Anthemidinae</taxon>
        <taxon>Tanacetum</taxon>
    </lineage>
</organism>
<sequence length="1106" mass="128407">MAAPRKNFNFTKGLKHGDPLSFFLFILVMESLHILFQRVVDAGLHINMSKSKLMGIYVDARKVVQAARKIGCVTLKTPFTYFGSKVCGRMFRIQSWNETIDGMATLPMKILQRMESIRSHFFNGSDPLDKKPTWVKWTNVLASKDTGGLGISSLYALNRALMFKWVWRFLSQNSSLWANVIKSIHGDHGKIGKQVKASYSSIWLDIVKEVDLLKKRGLNLLSFIHKKLGNGSNTLFWEKAWHGEIAFKFLFPMAYALESCKNINVASKLSHNNLAFSFRRDPRGGVEQDRYESLMAKVEGTTLINMRDRWVWSLKSLVDFFVASVRKLIDEYMLSDVASKTRWIKAVPIKVNVLAWKIKLDYLSTRLNMSRRGMDFDSILCLMCGKAVESTRHIFFTCYIARDILRMITSWWDITYMEVSSYEEPLQKVLDDEIKKVVWECGLNKSPGPDGFSFDFFRKYWKLIDVDVVAAVQEFFVTSKFPRGCNSSFIALILKVQDAKVVKDFRPISLIGIMYKIIAKVLANRLSIVIPNLISEAQSAFVFNRQILDGPFILNEFLSWCKYKNTKALIFKVDFEKAFNSVRWDYLDDNLKAFVLEKNGVVGLMADLNSRWCFFLASGCSTFSTPFNYLGVKVGDIMSRGNSWAEVISKLSSCLFRWKLKTLSSGGRLTLIKSVLTAIPLYHMSIFKAPICVLNKMEAIRRNFFNGVEELDRKMTWIAWKHVLPSKEKRGSLDKVATVNRTSPWLDILREVSSLKSKGIDLLNYARRKVGNEVNTMFWEDLWVGDSTLKMQYPRLYPLELQKDIIVAEKLGHSSLVFSFRRHPRGGAEEEQLHSLLSCIDLLNYARRKVGNEVNTMFWEDLWVGDSTLKMQYPRLYPLELQKDIIVAEKLGHSSLVFSFRRHPRGGAEEEQLHSLLSCIDYIVLPQIPDRWVWSLSSSRDFFVKSVRTLLDDSLLPNFDVPTRWINMVPIRVNILAWRIRLDKLPTRLNLSRLGMEIPSILFPLCNVAVESSSHLFFSCSLARQVWRQILRWWDLVYIECSSYDDWLNWFNNIRLLKRLKEIFEDVCCVMWWVLWRFRNKSLFDNIHPRKETLFDDIVHFSFLFQ</sequence>
<keyword evidence="3" id="KW-0548">Nucleotidyltransferase</keyword>
<accession>A0ABQ5BX54</accession>
<feature type="domain" description="Reverse transcriptase zinc-binding" evidence="2">
    <location>
        <begin position="951"/>
        <end position="1027"/>
    </location>
</feature>
<evidence type="ECO:0000313" key="3">
    <source>
        <dbReference type="EMBL" id="GJT19431.1"/>
    </source>
</evidence>
<dbReference type="PANTHER" id="PTHR33116">
    <property type="entry name" value="REVERSE TRANSCRIPTASE ZINC-BINDING DOMAIN-CONTAINING PROTEIN-RELATED-RELATED"/>
    <property type="match status" value="1"/>
</dbReference>
<dbReference type="PANTHER" id="PTHR33116:SF79">
    <property type="entry name" value="REVERSE TRANSCRIPTASE DOMAIN, ZINC FINGER, CCHC-TYPE-RELATED"/>
    <property type="match status" value="1"/>
</dbReference>
<proteinExistence type="predicted"/>
<keyword evidence="3" id="KW-0695">RNA-directed DNA polymerase</keyword>
<dbReference type="InterPro" id="IPR000477">
    <property type="entry name" value="RT_dom"/>
</dbReference>
<dbReference type="GO" id="GO:0003964">
    <property type="term" value="F:RNA-directed DNA polymerase activity"/>
    <property type="evidence" value="ECO:0007669"/>
    <property type="project" value="UniProtKB-KW"/>
</dbReference>